<keyword evidence="2" id="KW-1185">Reference proteome</keyword>
<protein>
    <recommendedName>
        <fullName evidence="3">DUF2141 domain-containing protein</fullName>
    </recommendedName>
</protein>
<reference evidence="1 2" key="1">
    <citation type="submission" date="2015-03" db="EMBL/GenBank/DDBJ databases">
        <authorList>
            <consortium name="Pathogen Informatics"/>
            <person name="Murphy D."/>
        </authorList>
    </citation>
    <scope>NUCLEOTIDE SEQUENCE [LARGE SCALE GENOMIC DNA]</scope>
    <source>
        <strain evidence="1 2">WP-931201</strain>
    </source>
</reference>
<comment type="caution">
    <text evidence="1">The sequence shown here is derived from an EMBL/GenBank/DDBJ whole genome shotgun (WGS) entry which is preliminary data.</text>
</comment>
<evidence type="ECO:0000313" key="2">
    <source>
        <dbReference type="Proteomes" id="UP000047420"/>
    </source>
</evidence>
<name>A0ABP1Z8K7_9GAMM</name>
<evidence type="ECO:0008006" key="3">
    <source>
        <dbReference type="Google" id="ProtNLM"/>
    </source>
</evidence>
<dbReference type="Proteomes" id="UP000047420">
    <property type="component" value="Unassembled WGS sequence"/>
</dbReference>
<accession>A0ABP1Z8K7</accession>
<evidence type="ECO:0000313" key="1">
    <source>
        <dbReference type="EMBL" id="CRG49047.1"/>
    </source>
</evidence>
<sequence>MKPLDLLITHKKNINLEIEDIPLGNYNLVIDSYNNAQKSMTKKYQINVRQHVIK</sequence>
<proteinExistence type="predicted"/>
<dbReference type="EMBL" id="CVMG01000003">
    <property type="protein sequence ID" value="CRG49047.1"/>
    <property type="molecule type" value="Genomic_DNA"/>
</dbReference>
<organism evidence="1 2">
    <name type="scientific">Yersinia wautersii</name>
    <dbReference type="NCBI Taxonomy" id="1341643"/>
    <lineage>
        <taxon>Bacteria</taxon>
        <taxon>Pseudomonadati</taxon>
        <taxon>Pseudomonadota</taxon>
        <taxon>Gammaproteobacteria</taxon>
        <taxon>Enterobacterales</taxon>
        <taxon>Yersiniaceae</taxon>
        <taxon>Yersinia</taxon>
    </lineage>
</organism>
<gene>
    <name evidence="1" type="ORF">ERS008478_00561</name>
</gene>